<accession>A0A644UCV1</accession>
<evidence type="ECO:0000313" key="3">
    <source>
        <dbReference type="EMBL" id="MPL76823.1"/>
    </source>
</evidence>
<proteinExistence type="predicted"/>
<protein>
    <recommendedName>
        <fullName evidence="4">Lipopolysaccharide core heptosyltransferase RfaQ</fullName>
    </recommendedName>
</protein>
<dbReference type="PANTHER" id="PTHR30160">
    <property type="entry name" value="TETRAACYLDISACCHARIDE 4'-KINASE-RELATED"/>
    <property type="match status" value="1"/>
</dbReference>
<dbReference type="Gene3D" id="3.40.50.2000">
    <property type="entry name" value="Glycogen Phosphorylase B"/>
    <property type="match status" value="2"/>
</dbReference>
<dbReference type="InterPro" id="IPR051199">
    <property type="entry name" value="LPS_LOS_Heptosyltrfase"/>
</dbReference>
<comment type="caution">
    <text evidence="3">The sequence shown here is derived from an EMBL/GenBank/DDBJ whole genome shotgun (WGS) entry which is preliminary data.</text>
</comment>
<dbReference type="InterPro" id="IPR002201">
    <property type="entry name" value="Glyco_trans_9"/>
</dbReference>
<dbReference type="GO" id="GO:0005829">
    <property type="term" value="C:cytosol"/>
    <property type="evidence" value="ECO:0007669"/>
    <property type="project" value="TreeGrafter"/>
</dbReference>
<dbReference type="AlphaFoldDB" id="A0A644UCV1"/>
<name>A0A644UCV1_9ZZZZ</name>
<dbReference type="EMBL" id="VSSQ01000100">
    <property type="protein sequence ID" value="MPL76823.1"/>
    <property type="molecule type" value="Genomic_DNA"/>
</dbReference>
<dbReference type="SUPFAM" id="SSF53756">
    <property type="entry name" value="UDP-Glycosyltransferase/glycogen phosphorylase"/>
    <property type="match status" value="1"/>
</dbReference>
<evidence type="ECO:0000256" key="1">
    <source>
        <dbReference type="ARBA" id="ARBA00022676"/>
    </source>
</evidence>
<evidence type="ECO:0000256" key="2">
    <source>
        <dbReference type="ARBA" id="ARBA00022679"/>
    </source>
</evidence>
<keyword evidence="1" id="KW-0328">Glycosyltransferase</keyword>
<dbReference type="Pfam" id="PF01075">
    <property type="entry name" value="Glyco_transf_9"/>
    <property type="match status" value="1"/>
</dbReference>
<dbReference type="GO" id="GO:0009244">
    <property type="term" value="P:lipopolysaccharide core region biosynthetic process"/>
    <property type="evidence" value="ECO:0007669"/>
    <property type="project" value="TreeGrafter"/>
</dbReference>
<organism evidence="3">
    <name type="scientific">bioreactor metagenome</name>
    <dbReference type="NCBI Taxonomy" id="1076179"/>
    <lineage>
        <taxon>unclassified sequences</taxon>
        <taxon>metagenomes</taxon>
        <taxon>ecological metagenomes</taxon>
    </lineage>
</organism>
<dbReference type="PANTHER" id="PTHR30160:SF15">
    <property type="entry name" value="GLYCOSYLTRANSFERASE HI_0523-RELATED"/>
    <property type="match status" value="1"/>
</dbReference>
<reference evidence="3" key="1">
    <citation type="submission" date="2019-08" db="EMBL/GenBank/DDBJ databases">
        <authorList>
            <person name="Kucharzyk K."/>
            <person name="Murdoch R.W."/>
            <person name="Higgins S."/>
            <person name="Loffler F."/>
        </authorList>
    </citation>
    <scope>NUCLEOTIDE SEQUENCE</scope>
</reference>
<evidence type="ECO:0008006" key="4">
    <source>
        <dbReference type="Google" id="ProtNLM"/>
    </source>
</evidence>
<gene>
    <name evidence="3" type="ORF">SDC9_22673</name>
</gene>
<dbReference type="CDD" id="cd03789">
    <property type="entry name" value="GT9_LPS_heptosyltransferase"/>
    <property type="match status" value="1"/>
</dbReference>
<keyword evidence="2" id="KW-0808">Transferase</keyword>
<dbReference type="GO" id="GO:0008713">
    <property type="term" value="F:ADP-heptose-lipopolysaccharide heptosyltransferase activity"/>
    <property type="evidence" value="ECO:0007669"/>
    <property type="project" value="TreeGrafter"/>
</dbReference>
<sequence length="342" mass="37716">MSRQRNYRKIIISRTDSIGDVVLTLPLAGLLKKYYPGTSIVFLGQSYTRAVVEACQHADEFIDWKEVSSLPFPEQVKFLHNLQAGLILHVFPVKEIAHLAKRAGIPERMGSTGRLYHYTTCNRLVRLSRKNSPLHEAMLNIRLASGLLPASMIPTEDIPGLFGMSRIKSLPDSLERLIDLNRFNLILHPKSKGSAREWGSPNFAKLSTILPVSDYKVFVTGTAAEGAMLKEEGFFEMAGEVTDITGKMSLDEMISFINTADGLIAASTGPLHLAAALGKVALGIYPPIRPMHPGRWAPLGKRAGYLVADKECSQCRKTGPCQCMLNISPMQVKQKLDSMVNP</sequence>